<dbReference type="EMBL" id="CP001650">
    <property type="protein sequence ID" value="ADF52318.1"/>
    <property type="molecule type" value="Genomic_DNA"/>
</dbReference>
<name>D5BA20_ZUNPS</name>
<gene>
    <name evidence="1" type="ordered locus">ZPR_1993</name>
</gene>
<dbReference type="AlphaFoldDB" id="D5BA20"/>
<dbReference type="HOGENOM" id="CLU_2440159_0_0_10"/>
<dbReference type="RefSeq" id="WP_013071421.1">
    <property type="nucleotide sequence ID" value="NC_014041.1"/>
</dbReference>
<dbReference type="KEGG" id="zpr:ZPR_1993"/>
<organism evidence="1 2">
    <name type="scientific">Zunongwangia profunda (strain DSM 18752 / CCTCC AB 206139 / SM-A87)</name>
    <name type="common">Wangia profunda</name>
    <dbReference type="NCBI Taxonomy" id="655815"/>
    <lineage>
        <taxon>Bacteria</taxon>
        <taxon>Pseudomonadati</taxon>
        <taxon>Bacteroidota</taxon>
        <taxon>Flavobacteriia</taxon>
        <taxon>Flavobacteriales</taxon>
        <taxon>Flavobacteriaceae</taxon>
        <taxon>Zunongwangia</taxon>
    </lineage>
</organism>
<dbReference type="Proteomes" id="UP000001654">
    <property type="component" value="Chromosome"/>
</dbReference>
<evidence type="ECO:0000313" key="1">
    <source>
        <dbReference type="EMBL" id="ADF52318.1"/>
    </source>
</evidence>
<evidence type="ECO:0000313" key="2">
    <source>
        <dbReference type="Proteomes" id="UP000001654"/>
    </source>
</evidence>
<keyword evidence="2" id="KW-1185">Reference proteome</keyword>
<accession>D5BA20</accession>
<proteinExistence type="predicted"/>
<reference evidence="1 2" key="1">
    <citation type="journal article" date="2010" name="BMC Genomics">
        <title>The complete genome of Zunongwangia profunda SM-A87 reveals its adaptation to the deep-sea environment and ecological role in sedimentary organic nitrogen degradation.</title>
        <authorList>
            <person name="Qin Q.L."/>
            <person name="Zhang X.Y."/>
            <person name="Wang X.M."/>
            <person name="Liu G.M."/>
            <person name="Chen X.L."/>
            <person name="Xie B.B."/>
            <person name="Dang H.Y."/>
            <person name="Zhou B.C."/>
            <person name="Yu J."/>
            <person name="Zhang Y.Z."/>
        </authorList>
    </citation>
    <scope>NUCLEOTIDE SEQUENCE [LARGE SCALE GENOMIC DNA]</scope>
    <source>
        <strain evidence="2">DSM 18752 / CCTCC AB 206139 / SM-A87</strain>
    </source>
</reference>
<protein>
    <submittedName>
        <fullName evidence="1">Uncharacterized protein</fullName>
    </submittedName>
</protein>
<sequence>MSTLKLKDEAGSFTFSRDYGTSIKKNESVTKIWIYDLNTLELISKSQSTATNEVKETEDSGFGIVTSSYGLAFSSLRRLIKKYDKYRKDK</sequence>